<evidence type="ECO:0000259" key="1">
    <source>
        <dbReference type="Pfam" id="PF01037"/>
    </source>
</evidence>
<organism evidence="2 3">
    <name type="scientific">Mesorhizobium cantuariense</name>
    <dbReference type="NCBI Taxonomy" id="1300275"/>
    <lineage>
        <taxon>Bacteria</taxon>
        <taxon>Pseudomonadati</taxon>
        <taxon>Pseudomonadota</taxon>
        <taxon>Alphaproteobacteria</taxon>
        <taxon>Hyphomicrobiales</taxon>
        <taxon>Phyllobacteriaceae</taxon>
        <taxon>Mesorhizobium</taxon>
    </lineage>
</organism>
<evidence type="ECO:0000313" key="3">
    <source>
        <dbReference type="Proteomes" id="UP001595648"/>
    </source>
</evidence>
<comment type="caution">
    <text evidence="2">The sequence shown here is derived from an EMBL/GenBank/DDBJ whole genome shotgun (WGS) entry which is preliminary data.</text>
</comment>
<gene>
    <name evidence="2" type="ORF">ACFOJ9_25375</name>
</gene>
<reference evidence="3" key="1">
    <citation type="journal article" date="2019" name="Int. J. Syst. Evol. Microbiol.">
        <title>The Global Catalogue of Microorganisms (GCM) 10K type strain sequencing project: providing services to taxonomists for standard genome sequencing and annotation.</title>
        <authorList>
            <consortium name="The Broad Institute Genomics Platform"/>
            <consortium name="The Broad Institute Genome Sequencing Center for Infectious Disease"/>
            <person name="Wu L."/>
            <person name="Ma J."/>
        </authorList>
    </citation>
    <scope>NUCLEOTIDE SEQUENCE [LARGE SCALE GENOMIC DNA]</scope>
    <source>
        <strain evidence="3">ICMP 19515</strain>
    </source>
</reference>
<dbReference type="SUPFAM" id="SSF54909">
    <property type="entry name" value="Dimeric alpha+beta barrel"/>
    <property type="match status" value="1"/>
</dbReference>
<protein>
    <submittedName>
        <fullName evidence="2">Lrp/AsnC family transcriptional regulator</fullName>
    </submittedName>
</protein>
<dbReference type="RefSeq" id="WP_378982417.1">
    <property type="nucleotide sequence ID" value="NZ_JBHRVD010000001.1"/>
</dbReference>
<sequence length="121" mass="13229">MPSSDGIYTVTRELHDRRSGEIIGYTVVLRADAVDQRIRGIMLVEIEGHAADRVIRALGGLPEVSNIHTTNGRWDLVVELGTASLPDFDAVLRRIRLIAGIVGSETCLLLATPRTARARLT</sequence>
<evidence type="ECO:0000313" key="2">
    <source>
        <dbReference type="EMBL" id="MFC3325070.1"/>
    </source>
</evidence>
<feature type="domain" description="Transcription regulator AsnC/Lrp ligand binding" evidence="1">
    <location>
        <begin position="43"/>
        <end position="111"/>
    </location>
</feature>
<dbReference type="Pfam" id="PF01037">
    <property type="entry name" value="AsnC_trans_reg"/>
    <property type="match status" value="1"/>
</dbReference>
<accession>A0ABV7MTP5</accession>
<name>A0ABV7MTP5_9HYPH</name>
<dbReference type="InterPro" id="IPR019887">
    <property type="entry name" value="Tscrpt_reg_AsnC/Lrp_C"/>
</dbReference>
<keyword evidence="3" id="KW-1185">Reference proteome</keyword>
<dbReference type="EMBL" id="JBHRVD010000001">
    <property type="protein sequence ID" value="MFC3325070.1"/>
    <property type="molecule type" value="Genomic_DNA"/>
</dbReference>
<proteinExistence type="predicted"/>
<dbReference type="InterPro" id="IPR011008">
    <property type="entry name" value="Dimeric_a/b-barrel"/>
</dbReference>
<dbReference type="Gene3D" id="3.30.70.920">
    <property type="match status" value="1"/>
</dbReference>
<dbReference type="Proteomes" id="UP001595648">
    <property type="component" value="Unassembled WGS sequence"/>
</dbReference>